<comment type="similarity">
    <text evidence="3">Belongs to the acetyltransferase family. RimJ subfamily.</text>
</comment>
<dbReference type="PANTHER" id="PTHR43792">
    <property type="entry name" value="GNAT FAMILY, PUTATIVE (AFU_ORTHOLOGUE AFUA_3G00765)-RELATED-RELATED"/>
    <property type="match status" value="1"/>
</dbReference>
<dbReference type="InterPro" id="IPR051531">
    <property type="entry name" value="N-acetyltransferase"/>
</dbReference>
<dbReference type="PANTHER" id="PTHR43792:SF8">
    <property type="entry name" value="[RIBOSOMAL PROTEIN US5]-ALANINE N-ACETYLTRANSFERASE"/>
    <property type="match status" value="1"/>
</dbReference>
<dbReference type="SUPFAM" id="SSF55729">
    <property type="entry name" value="Acyl-CoA N-acyltransferases (Nat)"/>
    <property type="match status" value="1"/>
</dbReference>
<dbReference type="Gene3D" id="3.40.630.30">
    <property type="match status" value="1"/>
</dbReference>
<dbReference type="PROSITE" id="PS51186">
    <property type="entry name" value="GNAT"/>
    <property type="match status" value="1"/>
</dbReference>
<evidence type="ECO:0000313" key="5">
    <source>
        <dbReference type="EMBL" id="RDL36362.1"/>
    </source>
</evidence>
<evidence type="ECO:0000256" key="2">
    <source>
        <dbReference type="ARBA" id="ARBA00023315"/>
    </source>
</evidence>
<keyword evidence="1" id="KW-0808">Transferase</keyword>
<dbReference type="AlphaFoldDB" id="A0A370TLF0"/>
<dbReference type="OrthoDB" id="630895at2759"/>
<dbReference type="Proteomes" id="UP000254866">
    <property type="component" value="Unassembled WGS sequence"/>
</dbReference>
<name>A0A370TLF0_9HELO</name>
<reference evidence="5 6" key="1">
    <citation type="journal article" date="2018" name="IMA Fungus">
        <title>IMA Genome-F 9: Draft genome sequence of Annulohypoxylon stygium, Aspergillus mulundensis, Berkeleyomyces basicola (syn. Thielaviopsis basicola), Ceratocystis smalleyi, two Cercospora beticola strains, Coleophoma cylindrospora, Fusarium fracticaudum, Phialophora cf. hyalina, and Morchella septimelata.</title>
        <authorList>
            <person name="Wingfield B.D."/>
            <person name="Bills G.F."/>
            <person name="Dong Y."/>
            <person name="Huang W."/>
            <person name="Nel W.J."/>
            <person name="Swalarsk-Parry B.S."/>
            <person name="Vaghefi N."/>
            <person name="Wilken P.M."/>
            <person name="An Z."/>
            <person name="de Beer Z.W."/>
            <person name="De Vos L."/>
            <person name="Chen L."/>
            <person name="Duong T.A."/>
            <person name="Gao Y."/>
            <person name="Hammerbacher A."/>
            <person name="Kikkert J.R."/>
            <person name="Li Y."/>
            <person name="Li H."/>
            <person name="Li K."/>
            <person name="Li Q."/>
            <person name="Liu X."/>
            <person name="Ma X."/>
            <person name="Naidoo K."/>
            <person name="Pethybridge S.J."/>
            <person name="Sun J."/>
            <person name="Steenkamp E.T."/>
            <person name="van der Nest M.A."/>
            <person name="van Wyk S."/>
            <person name="Wingfield M.J."/>
            <person name="Xiong C."/>
            <person name="Yue Q."/>
            <person name="Zhang X."/>
        </authorList>
    </citation>
    <scope>NUCLEOTIDE SEQUENCE [LARGE SCALE GENOMIC DNA]</scope>
    <source>
        <strain evidence="5 6">BP 5553</strain>
    </source>
</reference>
<evidence type="ECO:0000256" key="3">
    <source>
        <dbReference type="ARBA" id="ARBA00038502"/>
    </source>
</evidence>
<dbReference type="EMBL" id="NPIC01000004">
    <property type="protein sequence ID" value="RDL36362.1"/>
    <property type="molecule type" value="Genomic_DNA"/>
</dbReference>
<keyword evidence="2" id="KW-0012">Acyltransferase</keyword>
<evidence type="ECO:0000256" key="1">
    <source>
        <dbReference type="ARBA" id="ARBA00022679"/>
    </source>
</evidence>
<evidence type="ECO:0000259" key="4">
    <source>
        <dbReference type="PROSITE" id="PS51186"/>
    </source>
</evidence>
<feature type="domain" description="N-acetyltransferase" evidence="4">
    <location>
        <begin position="70"/>
        <end position="213"/>
    </location>
</feature>
<organism evidence="5 6">
    <name type="scientific">Venustampulla echinocandica</name>
    <dbReference type="NCBI Taxonomy" id="2656787"/>
    <lineage>
        <taxon>Eukaryota</taxon>
        <taxon>Fungi</taxon>
        <taxon>Dikarya</taxon>
        <taxon>Ascomycota</taxon>
        <taxon>Pezizomycotina</taxon>
        <taxon>Leotiomycetes</taxon>
        <taxon>Helotiales</taxon>
        <taxon>Pleuroascaceae</taxon>
        <taxon>Venustampulla</taxon>
    </lineage>
</organism>
<sequence>MAARDLDSHNAEHPSNSKYALLHTPTTNLPYIALTTRSQEAIYLTELYPTDAPTHQAALSIESVNNALIGPPKPYTLADAEWWIEHVRSGKAELSLSCLRVGSPDEKGTGIGGVALVPHDEDGFTFLRSGEPMGEGNRDCNIGYWLHPEFQGRGIMKEAVRALVNWGRRECGVGDAILKVLETNLASRRVVEGMSEFIRVEGEKGVEWVEWPEKKGGGGKKKLLVWKWKK</sequence>
<evidence type="ECO:0000313" key="6">
    <source>
        <dbReference type="Proteomes" id="UP000254866"/>
    </source>
</evidence>
<comment type="caution">
    <text evidence="5">The sequence shown here is derived from an EMBL/GenBank/DDBJ whole genome shotgun (WGS) entry which is preliminary data.</text>
</comment>
<accession>A0A370TLF0</accession>
<dbReference type="GO" id="GO:0016747">
    <property type="term" value="F:acyltransferase activity, transferring groups other than amino-acyl groups"/>
    <property type="evidence" value="ECO:0007669"/>
    <property type="project" value="InterPro"/>
</dbReference>
<protein>
    <recommendedName>
        <fullName evidence="4">N-acetyltransferase domain-containing protein</fullName>
    </recommendedName>
</protein>
<dbReference type="GeneID" id="43598563"/>
<dbReference type="InterPro" id="IPR016181">
    <property type="entry name" value="Acyl_CoA_acyltransferase"/>
</dbReference>
<dbReference type="STRING" id="2656787.A0A370TLF0"/>
<gene>
    <name evidence="5" type="ORF">BP5553_05714</name>
</gene>
<keyword evidence="6" id="KW-1185">Reference proteome</keyword>
<proteinExistence type="inferred from homology"/>
<dbReference type="InterPro" id="IPR000182">
    <property type="entry name" value="GNAT_dom"/>
</dbReference>
<dbReference type="RefSeq" id="XP_031869018.1">
    <property type="nucleotide sequence ID" value="XM_032014337.1"/>
</dbReference>
<dbReference type="Pfam" id="PF13302">
    <property type="entry name" value="Acetyltransf_3"/>
    <property type="match status" value="1"/>
</dbReference>